<dbReference type="InterPro" id="IPR051603">
    <property type="entry name" value="Zinc-ADH_QOR/CCCR"/>
</dbReference>
<accession>A0A432ZTF4</accession>
<comment type="caution">
    <text evidence="4">The sequence shown here is derived from an EMBL/GenBank/DDBJ whole genome shotgun (WGS) entry which is preliminary data.</text>
</comment>
<keyword evidence="2" id="KW-0479">Metal-binding</keyword>
<dbReference type="Pfam" id="PF13602">
    <property type="entry name" value="ADH_zinc_N_2"/>
    <property type="match status" value="1"/>
</dbReference>
<dbReference type="GO" id="GO:0016491">
    <property type="term" value="F:oxidoreductase activity"/>
    <property type="evidence" value="ECO:0007669"/>
    <property type="project" value="UniProtKB-KW"/>
</dbReference>
<reference evidence="4 5" key="1">
    <citation type="journal article" date="2011" name="Front. Microbiol.">
        <title>Genomic signatures of strain selection and enhancement in Bacillus atrophaeus var. globigii, a historical biowarfare simulant.</title>
        <authorList>
            <person name="Gibbons H.S."/>
            <person name="Broomall S.M."/>
            <person name="McNew L.A."/>
            <person name="Daligault H."/>
            <person name="Chapman C."/>
            <person name="Bruce D."/>
            <person name="Karavis M."/>
            <person name="Krepps M."/>
            <person name="McGregor P.A."/>
            <person name="Hong C."/>
            <person name="Park K.H."/>
            <person name="Akmal A."/>
            <person name="Feldman A."/>
            <person name="Lin J.S."/>
            <person name="Chang W.E."/>
            <person name="Higgs B.W."/>
            <person name="Demirev P."/>
            <person name="Lindquist J."/>
            <person name="Liem A."/>
            <person name="Fochler E."/>
            <person name="Read T.D."/>
            <person name="Tapia R."/>
            <person name="Johnson S."/>
            <person name="Bishop-Lilly K.A."/>
            <person name="Detter C."/>
            <person name="Han C."/>
            <person name="Sozhamannan S."/>
            <person name="Rosenzweig C.N."/>
            <person name="Skowronski E.W."/>
        </authorList>
    </citation>
    <scope>NUCLEOTIDE SEQUENCE [LARGE SCALE GENOMIC DNA]</scope>
    <source>
        <strain evidence="4 5">CC-PW-9</strain>
    </source>
</reference>
<dbReference type="InterPro" id="IPR011032">
    <property type="entry name" value="GroES-like_sf"/>
</dbReference>
<keyword evidence="2" id="KW-0560">Oxidoreductase</keyword>
<comment type="similarity">
    <text evidence="2">Belongs to the zinc-containing alcohol dehydrogenase family. Quinone oxidoreductase subfamily.</text>
</comment>
<evidence type="ECO:0000313" key="5">
    <source>
        <dbReference type="Proteomes" id="UP000287996"/>
    </source>
</evidence>
<dbReference type="NCBIfam" id="TIGR02817">
    <property type="entry name" value="adh_fam_1"/>
    <property type="match status" value="1"/>
</dbReference>
<evidence type="ECO:0000256" key="2">
    <source>
        <dbReference type="RuleBase" id="RU364000"/>
    </source>
</evidence>
<dbReference type="RefSeq" id="WP_126840561.1">
    <property type="nucleotide sequence ID" value="NZ_PIQH01000001.1"/>
</dbReference>
<keyword evidence="5" id="KW-1185">Reference proteome</keyword>
<dbReference type="AlphaFoldDB" id="A0A432ZTF4"/>
<evidence type="ECO:0000256" key="1">
    <source>
        <dbReference type="ARBA" id="ARBA00022857"/>
    </source>
</evidence>
<name>A0A432ZTF4_9GAMM</name>
<dbReference type="GO" id="GO:0008270">
    <property type="term" value="F:zinc ion binding"/>
    <property type="evidence" value="ECO:0007669"/>
    <property type="project" value="InterPro"/>
</dbReference>
<dbReference type="InterPro" id="IPR020843">
    <property type="entry name" value="ER"/>
</dbReference>
<dbReference type="InterPro" id="IPR014182">
    <property type="entry name" value="ADH_Zn_typ-1"/>
</dbReference>
<feature type="domain" description="Enoyl reductase (ER)" evidence="3">
    <location>
        <begin position="12"/>
        <end position="332"/>
    </location>
</feature>
<dbReference type="PANTHER" id="PTHR44154:SF1">
    <property type="entry name" value="QUINONE OXIDOREDUCTASE"/>
    <property type="match status" value="1"/>
</dbReference>
<dbReference type="EMBL" id="PIQH01000001">
    <property type="protein sequence ID" value="RUO81214.1"/>
    <property type="molecule type" value="Genomic_DNA"/>
</dbReference>
<keyword evidence="1" id="KW-0521">NADP</keyword>
<dbReference type="SMART" id="SM00829">
    <property type="entry name" value="PKS_ER"/>
    <property type="match status" value="1"/>
</dbReference>
<gene>
    <name evidence="4" type="ORF">CWI84_00135</name>
</gene>
<evidence type="ECO:0000313" key="4">
    <source>
        <dbReference type="EMBL" id="RUO81214.1"/>
    </source>
</evidence>
<dbReference type="Pfam" id="PF08240">
    <property type="entry name" value="ADH_N"/>
    <property type="match status" value="1"/>
</dbReference>
<dbReference type="Gene3D" id="3.90.180.10">
    <property type="entry name" value="Medium-chain alcohol dehydrogenases, catalytic domain"/>
    <property type="match status" value="1"/>
</dbReference>
<sequence length="335" mass="36175">MKAVGYQQSLPSDNPKALVDIELKRPTPGATDLLVQISAIAVNPVDTKIRQRTEPESGYKVLGWDAVGTVVETGSSASGFSTGDRVWFAGDVTRSGCNAEFQCVDYRIAAKAPHSLTDEQAAALPLTSITAWELLFERLQIQQPGKPRTLLVIGGAGGVGSILIQLAKTFSQATVIATASRPESQQWVTSLGADHVIDHSQDLTAQINALNIGAITDAACLTHTDQHFSNVAEIIAPQGRVALIDDPEQDIDVSLLKQKSVSLHWEFMFTRSMFATDDMIEQQRLLEQVAAAVDAGKLVTTVGKNYGTINAENLRRAHHDIEQHKTIGKIVLVGF</sequence>
<proteinExistence type="inferred from homology"/>
<dbReference type="PANTHER" id="PTHR44154">
    <property type="entry name" value="QUINONE OXIDOREDUCTASE"/>
    <property type="match status" value="1"/>
</dbReference>
<organism evidence="4 5">
    <name type="scientific">Idiomarina tyrosinivorans</name>
    <dbReference type="NCBI Taxonomy" id="1445662"/>
    <lineage>
        <taxon>Bacteria</taxon>
        <taxon>Pseudomonadati</taxon>
        <taxon>Pseudomonadota</taxon>
        <taxon>Gammaproteobacteria</taxon>
        <taxon>Alteromonadales</taxon>
        <taxon>Idiomarinaceae</taxon>
        <taxon>Idiomarina</taxon>
    </lineage>
</organism>
<dbReference type="OrthoDB" id="9785812at2"/>
<dbReference type="InterPro" id="IPR036291">
    <property type="entry name" value="NAD(P)-bd_dom_sf"/>
</dbReference>
<keyword evidence="2" id="KW-0862">Zinc</keyword>
<dbReference type="CDD" id="cd08252">
    <property type="entry name" value="AL_MDR"/>
    <property type="match status" value="1"/>
</dbReference>
<protein>
    <recommendedName>
        <fullName evidence="2">Zinc-type alcohol dehydrogenase-like protein</fullName>
    </recommendedName>
</protein>
<dbReference type="SUPFAM" id="SSF51735">
    <property type="entry name" value="NAD(P)-binding Rossmann-fold domains"/>
    <property type="match status" value="1"/>
</dbReference>
<evidence type="ECO:0000259" key="3">
    <source>
        <dbReference type="SMART" id="SM00829"/>
    </source>
</evidence>
<dbReference type="InterPro" id="IPR013154">
    <property type="entry name" value="ADH-like_N"/>
</dbReference>
<dbReference type="Gene3D" id="3.40.50.720">
    <property type="entry name" value="NAD(P)-binding Rossmann-like Domain"/>
    <property type="match status" value="1"/>
</dbReference>
<dbReference type="SUPFAM" id="SSF50129">
    <property type="entry name" value="GroES-like"/>
    <property type="match status" value="1"/>
</dbReference>
<dbReference type="Proteomes" id="UP000287996">
    <property type="component" value="Unassembled WGS sequence"/>
</dbReference>